<dbReference type="Proteomes" id="UP000790787">
    <property type="component" value="Chromosome 7"/>
</dbReference>
<proteinExistence type="predicted"/>
<sequence>MLLKKYNNDDVDEEVLIICDDIDDVFDLAISGVTLAAEYYLRFCLKTPSRTSFHTGFHFVKEMLEGHDKRCYEMFRMEKYIFLLFCKTLNEQYGLESTRNIIVEEMVVMFLMMVGHGVGNRMIQERFQHFGETVSRYFHQVLLACLKLATDIIKPKDPALSDVHTKLREDNRYCPYFKNYIGAIDDTHVPWWEGTTHDARIFDQALRRQNLNFPHPPAGKYYLVDSGYLTMLGYLGPYKGERYHLSDFGRNSSFRNPNEVFNFFHSSLRCTIERTFGVWKNRFSILRSMPSFKFDTQVHLVTSTMAIHNFIRRNSYTDVEFDHYANEDNMPELEEEDGQSDIHSEMQGMSSNVMELLRNRIRDDIIENSPNV</sequence>
<name>A0AC58RPA7_TOBAC</name>
<evidence type="ECO:0000313" key="1">
    <source>
        <dbReference type="Proteomes" id="UP000790787"/>
    </source>
</evidence>
<organism evidence="1 2">
    <name type="scientific">Nicotiana tabacum</name>
    <name type="common">Common tobacco</name>
    <dbReference type="NCBI Taxonomy" id="4097"/>
    <lineage>
        <taxon>Eukaryota</taxon>
        <taxon>Viridiplantae</taxon>
        <taxon>Streptophyta</taxon>
        <taxon>Embryophyta</taxon>
        <taxon>Tracheophyta</taxon>
        <taxon>Spermatophyta</taxon>
        <taxon>Magnoliopsida</taxon>
        <taxon>eudicotyledons</taxon>
        <taxon>Gunneridae</taxon>
        <taxon>Pentapetalae</taxon>
        <taxon>asterids</taxon>
        <taxon>lamiids</taxon>
        <taxon>Solanales</taxon>
        <taxon>Solanaceae</taxon>
        <taxon>Nicotianoideae</taxon>
        <taxon>Nicotianeae</taxon>
        <taxon>Nicotiana</taxon>
    </lineage>
</organism>
<protein>
    <submittedName>
        <fullName evidence="2">Uncharacterized protein LOC142162145</fullName>
    </submittedName>
</protein>
<keyword evidence="1" id="KW-1185">Reference proteome</keyword>
<reference evidence="1" key="1">
    <citation type="journal article" date="2014" name="Nat. Commun.">
        <title>The tobacco genome sequence and its comparison with those of tomato and potato.</title>
        <authorList>
            <person name="Sierro N."/>
            <person name="Battey J.N."/>
            <person name="Ouadi S."/>
            <person name="Bakaher N."/>
            <person name="Bovet L."/>
            <person name="Willig A."/>
            <person name="Goepfert S."/>
            <person name="Peitsch M.C."/>
            <person name="Ivanov N.V."/>
        </authorList>
    </citation>
    <scope>NUCLEOTIDE SEQUENCE [LARGE SCALE GENOMIC DNA]</scope>
</reference>
<dbReference type="RefSeq" id="XP_075074562.1">
    <property type="nucleotide sequence ID" value="XM_075218461.1"/>
</dbReference>
<reference evidence="2" key="2">
    <citation type="submission" date="2025-08" db="UniProtKB">
        <authorList>
            <consortium name="RefSeq"/>
        </authorList>
    </citation>
    <scope>IDENTIFICATION</scope>
    <source>
        <tissue evidence="2">Leaf</tissue>
    </source>
</reference>
<evidence type="ECO:0000313" key="2">
    <source>
        <dbReference type="RefSeq" id="XP_075074562.1"/>
    </source>
</evidence>
<accession>A0AC58RPA7</accession>
<gene>
    <name evidence="2" type="primary">LOC142162145</name>
</gene>